<evidence type="ECO:0000256" key="9">
    <source>
        <dbReference type="ARBA" id="ARBA00023136"/>
    </source>
</evidence>
<evidence type="ECO:0000256" key="8">
    <source>
        <dbReference type="ARBA" id="ARBA00022989"/>
    </source>
</evidence>
<comment type="subunit">
    <text evidence="10">Component of the oligosaccharyltransferase (OST) complex.</text>
</comment>
<comment type="subcellular location">
    <subcellularLocation>
        <location evidence="2 10">Endoplasmic reticulum membrane</location>
        <topology evidence="2 10">Single-pass type I membrane protein</topology>
    </subcellularLocation>
</comment>
<keyword evidence="8 10" id="KW-1133">Transmembrane helix</keyword>
<sequence>MMPKRWRNFPLLLLVNAVFASSQPFENSAIVRSIELGGSVVHVTTTYAIKPLEAGLKSYSIALGREEKEKTSWLEVKSKGQDNALQVTEQSFDPSKDFHIIDVQLPSAYPVNKSFNLVLETVQTHATHPWPETAAQKDEQALKYTTDLFVVSPYVTSIQRTKIKTVTPRVISFTEPKNVEGFAKENLASKSGPSVVYGPFENVPPSTSASFLETYQQPVTVHYYHDQPCLEITKLERFAEISHWGANLNIEDKIVLYNAGPKLKGHFSRLEHQTQAFYKRPAPHVLPAMTLHLPAGIRNTYYYDTIGNVSTSKLRVAPSTSKNKQKQYSVFEFRPRYPLLGGWNYSFTLGFDSPLEDSASYDKKTGRYIVEIPIMTAFLGTVIDDEELTVILPEGATDVRFAAPFPAISNMIGTHVTYLDTTGRPALTFKYKNLTVRHAESIFVTYKVSWSAHLKKPIAVGTAFLGLFTLGMIARRVNLTLNQQKPKAS</sequence>
<comment type="similarity">
    <text evidence="4 10">Belongs to the OST1 family.</text>
</comment>
<evidence type="ECO:0000313" key="12">
    <source>
        <dbReference type="Proteomes" id="UP000807469"/>
    </source>
</evidence>
<evidence type="ECO:0000256" key="6">
    <source>
        <dbReference type="ARBA" id="ARBA00022729"/>
    </source>
</evidence>
<evidence type="ECO:0000256" key="10">
    <source>
        <dbReference type="RuleBase" id="RU361143"/>
    </source>
</evidence>
<keyword evidence="9 10" id="KW-0472">Membrane</keyword>
<name>A0A9P6D759_9AGAR</name>
<evidence type="ECO:0000256" key="3">
    <source>
        <dbReference type="ARBA" id="ARBA00004922"/>
    </source>
</evidence>
<gene>
    <name evidence="11" type="ORF">BDN70DRAFT_871398</name>
</gene>
<dbReference type="GO" id="GO:0018279">
    <property type="term" value="P:protein N-linked glycosylation via asparagine"/>
    <property type="evidence" value="ECO:0007669"/>
    <property type="project" value="TreeGrafter"/>
</dbReference>
<feature type="transmembrane region" description="Helical" evidence="10">
    <location>
        <begin position="458"/>
        <end position="477"/>
    </location>
</feature>
<dbReference type="GO" id="GO:0016740">
    <property type="term" value="F:transferase activity"/>
    <property type="evidence" value="ECO:0007669"/>
    <property type="project" value="UniProtKB-KW"/>
</dbReference>
<dbReference type="PANTHER" id="PTHR21049:SF0">
    <property type="entry name" value="DOLICHYL-DIPHOSPHOOLIGOSACCHARIDE--PROTEIN GLYCOSYLTRANSFERASE SUBUNIT 1"/>
    <property type="match status" value="1"/>
</dbReference>
<evidence type="ECO:0000256" key="7">
    <source>
        <dbReference type="ARBA" id="ARBA00022824"/>
    </source>
</evidence>
<dbReference type="Proteomes" id="UP000807469">
    <property type="component" value="Unassembled WGS sequence"/>
</dbReference>
<protein>
    <recommendedName>
        <fullName evidence="10">Dolichyl-diphosphooligosaccharide--protein glycosyltransferase subunit 1</fullName>
    </recommendedName>
</protein>
<evidence type="ECO:0000256" key="2">
    <source>
        <dbReference type="ARBA" id="ARBA00004115"/>
    </source>
</evidence>
<keyword evidence="11" id="KW-0808">Transferase</keyword>
<keyword evidence="12" id="KW-1185">Reference proteome</keyword>
<keyword evidence="5 10" id="KW-0812">Transmembrane</keyword>
<dbReference type="AlphaFoldDB" id="A0A9P6D759"/>
<dbReference type="Pfam" id="PF04597">
    <property type="entry name" value="Ribophorin_I"/>
    <property type="match status" value="1"/>
</dbReference>
<evidence type="ECO:0000256" key="5">
    <source>
        <dbReference type="ARBA" id="ARBA00022692"/>
    </source>
</evidence>
<accession>A0A9P6D759</accession>
<keyword evidence="7 10" id="KW-0256">Endoplasmic reticulum</keyword>
<dbReference type="EMBL" id="MU155136">
    <property type="protein sequence ID" value="KAF9485363.1"/>
    <property type="molecule type" value="Genomic_DNA"/>
</dbReference>
<reference evidence="11" key="1">
    <citation type="submission" date="2020-11" db="EMBL/GenBank/DDBJ databases">
        <authorList>
            <consortium name="DOE Joint Genome Institute"/>
            <person name="Ahrendt S."/>
            <person name="Riley R."/>
            <person name="Andreopoulos W."/>
            <person name="Labutti K."/>
            <person name="Pangilinan J."/>
            <person name="Ruiz-Duenas F.J."/>
            <person name="Barrasa J.M."/>
            <person name="Sanchez-Garcia M."/>
            <person name="Camarero S."/>
            <person name="Miyauchi S."/>
            <person name="Serrano A."/>
            <person name="Linde D."/>
            <person name="Babiker R."/>
            <person name="Drula E."/>
            <person name="Ayuso-Fernandez I."/>
            <person name="Pacheco R."/>
            <person name="Padilla G."/>
            <person name="Ferreira P."/>
            <person name="Barriuso J."/>
            <person name="Kellner H."/>
            <person name="Castanera R."/>
            <person name="Alfaro M."/>
            <person name="Ramirez L."/>
            <person name="Pisabarro A.G."/>
            <person name="Kuo A."/>
            <person name="Tritt A."/>
            <person name="Lipzen A."/>
            <person name="He G."/>
            <person name="Yan M."/>
            <person name="Ng V."/>
            <person name="Cullen D."/>
            <person name="Martin F."/>
            <person name="Rosso M.-N."/>
            <person name="Henrissat B."/>
            <person name="Hibbett D."/>
            <person name="Martinez A.T."/>
            <person name="Grigoriev I.V."/>
        </authorList>
    </citation>
    <scope>NUCLEOTIDE SEQUENCE</scope>
    <source>
        <strain evidence="11">CIRM-BRFM 674</strain>
    </source>
</reference>
<evidence type="ECO:0000313" key="11">
    <source>
        <dbReference type="EMBL" id="KAF9485363.1"/>
    </source>
</evidence>
<evidence type="ECO:0000256" key="4">
    <source>
        <dbReference type="ARBA" id="ARBA00008905"/>
    </source>
</evidence>
<evidence type="ECO:0000256" key="1">
    <source>
        <dbReference type="ARBA" id="ARBA00002791"/>
    </source>
</evidence>
<dbReference type="PANTHER" id="PTHR21049">
    <property type="entry name" value="RIBOPHORIN I"/>
    <property type="match status" value="1"/>
</dbReference>
<comment type="function">
    <text evidence="1 10">Subunit of the oligosaccharyl transferase (OST) complex that catalyzes the initial transfer of a defined glycan (Glc(3)Man(9)GlcNAc(2) in eukaryotes) from the lipid carrier dolichol-pyrophosphate to an asparagine residue within an Asn-X-Ser/Thr consensus motif in nascent polypeptide chains, the first step in protein N-glycosylation. N-glycosylation occurs cotranslationally and the complex associates with the Sec61 complex at the channel-forming translocon complex that mediates protein translocation across the endoplasmic reticulum (ER). All subunits are required for a maximal enzyme activity.</text>
</comment>
<feature type="chain" id="PRO_5040540748" description="Dolichyl-diphosphooligosaccharide--protein glycosyltransferase subunit 1" evidence="10">
    <location>
        <begin position="23"/>
        <end position="489"/>
    </location>
</feature>
<comment type="caution">
    <text evidence="11">The sequence shown here is derived from an EMBL/GenBank/DDBJ whole genome shotgun (WGS) entry which is preliminary data.</text>
</comment>
<keyword evidence="6 10" id="KW-0732">Signal</keyword>
<dbReference type="OrthoDB" id="310030at2759"/>
<dbReference type="GO" id="GO:0008250">
    <property type="term" value="C:oligosaccharyltransferase complex"/>
    <property type="evidence" value="ECO:0007669"/>
    <property type="project" value="UniProtKB-UniRule"/>
</dbReference>
<dbReference type="InterPro" id="IPR007676">
    <property type="entry name" value="Ribophorin_I"/>
</dbReference>
<feature type="signal peptide" evidence="10">
    <location>
        <begin position="1"/>
        <end position="22"/>
    </location>
</feature>
<organism evidence="11 12">
    <name type="scientific">Pholiota conissans</name>
    <dbReference type="NCBI Taxonomy" id="109636"/>
    <lineage>
        <taxon>Eukaryota</taxon>
        <taxon>Fungi</taxon>
        <taxon>Dikarya</taxon>
        <taxon>Basidiomycota</taxon>
        <taxon>Agaricomycotina</taxon>
        <taxon>Agaricomycetes</taxon>
        <taxon>Agaricomycetidae</taxon>
        <taxon>Agaricales</taxon>
        <taxon>Agaricineae</taxon>
        <taxon>Strophariaceae</taxon>
        <taxon>Pholiota</taxon>
    </lineage>
</organism>
<proteinExistence type="inferred from homology"/>
<comment type="pathway">
    <text evidence="3 10">Protein modification; protein glycosylation.</text>
</comment>